<reference evidence="2 3" key="1">
    <citation type="submission" date="2016-03" db="EMBL/GenBank/DDBJ databases">
        <authorList>
            <consortium name="Pathogen Informatics"/>
        </authorList>
    </citation>
    <scope>NUCLEOTIDE SEQUENCE [LARGE SCALE GENOMIC DNA]</scope>
    <source>
        <strain evidence="3">e1252</strain>
    </source>
</reference>
<accession>A0A144MND1</accession>
<evidence type="ECO:0000313" key="3">
    <source>
        <dbReference type="Proteomes" id="UP000076008"/>
    </source>
</evidence>
<evidence type="ECO:0000256" key="1">
    <source>
        <dbReference type="SAM" id="MobiDB-lite"/>
    </source>
</evidence>
<sequence length="56" mass="6237">MFVKPVKGQSVPDPARGDVLPEKGRNVEASAYWFRRKAAGEIEVIQPKGAKDDRKL</sequence>
<gene>
    <name evidence="2" type="ORF">SAMEA2273318_02908</name>
</gene>
<organism evidence="2 3">
    <name type="scientific">Enterobacter cloacae</name>
    <dbReference type="NCBI Taxonomy" id="550"/>
    <lineage>
        <taxon>Bacteria</taxon>
        <taxon>Pseudomonadati</taxon>
        <taxon>Pseudomonadota</taxon>
        <taxon>Gammaproteobacteria</taxon>
        <taxon>Enterobacterales</taxon>
        <taxon>Enterobacteriaceae</taxon>
        <taxon>Enterobacter</taxon>
        <taxon>Enterobacter cloacae complex</taxon>
    </lineage>
</organism>
<name>A0A144MND1_ENTCL</name>
<dbReference type="Pfam" id="PF10948">
    <property type="entry name" value="DUF2635"/>
    <property type="match status" value="1"/>
</dbReference>
<dbReference type="AlphaFoldDB" id="A0A144MND1"/>
<dbReference type="Proteomes" id="UP000076008">
    <property type="component" value="Unassembled WGS sequence"/>
</dbReference>
<dbReference type="EMBL" id="FJXR01000017">
    <property type="protein sequence ID" value="CZV65619.1"/>
    <property type="molecule type" value="Genomic_DNA"/>
</dbReference>
<protein>
    <submittedName>
        <fullName evidence="2">Protein of uncharacterized function (DUF2635)</fullName>
    </submittedName>
</protein>
<feature type="region of interest" description="Disordered" evidence="1">
    <location>
        <begin position="1"/>
        <end position="22"/>
    </location>
</feature>
<proteinExistence type="predicted"/>
<dbReference type="RefSeq" id="WP_023343816.1">
    <property type="nucleotide sequence ID" value="NZ_FJXR01000017.1"/>
</dbReference>
<evidence type="ECO:0000313" key="2">
    <source>
        <dbReference type="EMBL" id="CZV65619.1"/>
    </source>
</evidence>
<dbReference type="InterPro" id="IPR024400">
    <property type="entry name" value="DUF2635"/>
</dbReference>